<evidence type="ECO:0000256" key="1">
    <source>
        <dbReference type="SAM" id="MobiDB-lite"/>
    </source>
</evidence>
<dbReference type="EMBL" id="JACMSC010000014">
    <property type="protein sequence ID" value="KAG6489093.1"/>
    <property type="molecule type" value="Genomic_DNA"/>
</dbReference>
<reference evidence="2 3" key="1">
    <citation type="submission" date="2020-08" db="EMBL/GenBank/DDBJ databases">
        <title>Plant Genome Project.</title>
        <authorList>
            <person name="Zhang R.-G."/>
        </authorList>
    </citation>
    <scope>NUCLEOTIDE SEQUENCE [LARGE SCALE GENOMIC DNA]</scope>
    <source>
        <tissue evidence="2">Rhizome</tissue>
    </source>
</reference>
<comment type="caution">
    <text evidence="2">The sequence shown here is derived from an EMBL/GenBank/DDBJ whole genome shotgun (WGS) entry which is preliminary data.</text>
</comment>
<protein>
    <submittedName>
        <fullName evidence="2">Uncharacterized protein</fullName>
    </submittedName>
</protein>
<dbReference type="AlphaFoldDB" id="A0A8J5KTL2"/>
<accession>A0A8J5KTL2</accession>
<name>A0A8J5KTL2_ZINOF</name>
<proteinExistence type="predicted"/>
<sequence>MARVCVEINLLKPMVDEFWIGIGEETRLQWVIFEKVPKYCLQCFHLGHLEDECYANGNTPKPSWKSGRVEGKDGEDLRVFLNKRNAAGKEEATTPFDEGEGIINRSEGGKQEEDKGDLEGLNGLTVKEMCLGGEGSEDSKREQNQMGSSGPQNLEEEQGSEKTCAVCSKSKIDSASGGYVSIWHQQSGPVSLAGIQGALSLDDTPIARIEASASSNVSKQQVVDPGISEAGVLKQQLDVSKQQVTDPVSAVIVANPNEVLGHQVPIDSGQWGSSPYSAMQQESRD</sequence>
<feature type="region of interest" description="Disordered" evidence="1">
    <location>
        <begin position="264"/>
        <end position="285"/>
    </location>
</feature>
<evidence type="ECO:0000313" key="2">
    <source>
        <dbReference type="EMBL" id="KAG6489093.1"/>
    </source>
</evidence>
<feature type="region of interest" description="Disordered" evidence="1">
    <location>
        <begin position="131"/>
        <end position="161"/>
    </location>
</feature>
<dbReference type="InterPro" id="IPR040256">
    <property type="entry name" value="At4g02000-like"/>
</dbReference>
<dbReference type="PANTHER" id="PTHR31286:SF180">
    <property type="entry name" value="OS10G0362600 PROTEIN"/>
    <property type="match status" value="1"/>
</dbReference>
<feature type="region of interest" description="Disordered" evidence="1">
    <location>
        <begin position="89"/>
        <end position="119"/>
    </location>
</feature>
<dbReference type="Proteomes" id="UP000734854">
    <property type="component" value="Unassembled WGS sequence"/>
</dbReference>
<evidence type="ECO:0000313" key="3">
    <source>
        <dbReference type="Proteomes" id="UP000734854"/>
    </source>
</evidence>
<feature type="compositionally biased region" description="Polar residues" evidence="1">
    <location>
        <begin position="270"/>
        <end position="285"/>
    </location>
</feature>
<gene>
    <name evidence="2" type="ORF">ZIOFF_050351</name>
</gene>
<keyword evidence="3" id="KW-1185">Reference proteome</keyword>
<dbReference type="PANTHER" id="PTHR31286">
    <property type="entry name" value="GLYCINE-RICH CELL WALL STRUCTURAL PROTEIN 1.8-LIKE"/>
    <property type="match status" value="1"/>
</dbReference>
<organism evidence="2 3">
    <name type="scientific">Zingiber officinale</name>
    <name type="common">Ginger</name>
    <name type="synonym">Amomum zingiber</name>
    <dbReference type="NCBI Taxonomy" id="94328"/>
    <lineage>
        <taxon>Eukaryota</taxon>
        <taxon>Viridiplantae</taxon>
        <taxon>Streptophyta</taxon>
        <taxon>Embryophyta</taxon>
        <taxon>Tracheophyta</taxon>
        <taxon>Spermatophyta</taxon>
        <taxon>Magnoliopsida</taxon>
        <taxon>Liliopsida</taxon>
        <taxon>Zingiberales</taxon>
        <taxon>Zingiberaceae</taxon>
        <taxon>Zingiber</taxon>
    </lineage>
</organism>